<evidence type="ECO:0000313" key="2">
    <source>
        <dbReference type="EMBL" id="KAJ5389524.1"/>
    </source>
</evidence>
<dbReference type="AlphaFoldDB" id="A0A9X0B626"/>
<dbReference type="EMBL" id="JAPZBS010000001">
    <property type="protein sequence ID" value="KAJ5389524.1"/>
    <property type="molecule type" value="Genomic_DNA"/>
</dbReference>
<gene>
    <name evidence="2" type="ORF">N7496_000592</name>
</gene>
<evidence type="ECO:0000256" key="1">
    <source>
        <dbReference type="SAM" id="MobiDB-lite"/>
    </source>
</evidence>
<dbReference type="Proteomes" id="UP001147782">
    <property type="component" value="Unassembled WGS sequence"/>
</dbReference>
<feature type="compositionally biased region" description="Basic and acidic residues" evidence="1">
    <location>
        <begin position="1"/>
        <end position="11"/>
    </location>
</feature>
<organism evidence="2 3">
    <name type="scientific">Penicillium cataractarum</name>
    <dbReference type="NCBI Taxonomy" id="2100454"/>
    <lineage>
        <taxon>Eukaryota</taxon>
        <taxon>Fungi</taxon>
        <taxon>Dikarya</taxon>
        <taxon>Ascomycota</taxon>
        <taxon>Pezizomycotina</taxon>
        <taxon>Eurotiomycetes</taxon>
        <taxon>Eurotiomycetidae</taxon>
        <taxon>Eurotiales</taxon>
        <taxon>Aspergillaceae</taxon>
        <taxon>Penicillium</taxon>
    </lineage>
</organism>
<dbReference type="GeneID" id="81432700"/>
<reference evidence="2" key="1">
    <citation type="submission" date="2022-11" db="EMBL/GenBank/DDBJ databases">
        <authorList>
            <person name="Petersen C."/>
        </authorList>
    </citation>
    <scope>NUCLEOTIDE SEQUENCE</scope>
    <source>
        <strain evidence="2">IBT 29864</strain>
    </source>
</reference>
<feature type="region of interest" description="Disordered" evidence="1">
    <location>
        <begin position="1"/>
        <end position="26"/>
    </location>
</feature>
<dbReference type="RefSeq" id="XP_056560252.1">
    <property type="nucleotide sequence ID" value="XM_056693523.1"/>
</dbReference>
<comment type="caution">
    <text evidence="2">The sequence shown here is derived from an EMBL/GenBank/DDBJ whole genome shotgun (WGS) entry which is preliminary data.</text>
</comment>
<accession>A0A9X0B626</accession>
<name>A0A9X0B626_9EURO</name>
<protein>
    <submittedName>
        <fullName evidence="2">Uncharacterized protein</fullName>
    </submittedName>
</protein>
<keyword evidence="3" id="KW-1185">Reference proteome</keyword>
<evidence type="ECO:0000313" key="3">
    <source>
        <dbReference type="Proteomes" id="UP001147782"/>
    </source>
</evidence>
<reference evidence="2" key="2">
    <citation type="journal article" date="2023" name="IMA Fungus">
        <title>Comparative genomic study of the Penicillium genus elucidates a diverse pangenome and 15 lateral gene transfer events.</title>
        <authorList>
            <person name="Petersen C."/>
            <person name="Sorensen T."/>
            <person name="Nielsen M.R."/>
            <person name="Sondergaard T.E."/>
            <person name="Sorensen J.L."/>
            <person name="Fitzpatrick D.A."/>
            <person name="Frisvad J.C."/>
            <person name="Nielsen K.L."/>
        </authorList>
    </citation>
    <scope>NUCLEOTIDE SEQUENCE</scope>
    <source>
        <strain evidence="2">IBT 29864</strain>
    </source>
</reference>
<sequence>MVAVEKAKSVSEDDEGHGGRLPVLQNHTTDYETYDYAEERHQVIGGKETDSLTRSFDQVKRVMA</sequence>
<proteinExistence type="predicted"/>